<organism evidence="3 4">
    <name type="scientific">Papillibacter cinnamivorans DSM 12816</name>
    <dbReference type="NCBI Taxonomy" id="1122930"/>
    <lineage>
        <taxon>Bacteria</taxon>
        <taxon>Bacillati</taxon>
        <taxon>Bacillota</taxon>
        <taxon>Clostridia</taxon>
        <taxon>Eubacteriales</taxon>
        <taxon>Oscillospiraceae</taxon>
        <taxon>Papillibacter</taxon>
    </lineage>
</organism>
<keyword evidence="4" id="KW-1185">Reference proteome</keyword>
<dbReference type="STRING" id="1122930.SAMN02745168_0720"/>
<dbReference type="AlphaFoldDB" id="A0A1W1YX34"/>
<feature type="domain" description="LysM" evidence="1">
    <location>
        <begin position="475"/>
        <end position="510"/>
    </location>
</feature>
<dbReference type="InterPro" id="IPR018392">
    <property type="entry name" value="LysM"/>
</dbReference>
<dbReference type="CDD" id="cd00118">
    <property type="entry name" value="LysM"/>
    <property type="match status" value="1"/>
</dbReference>
<dbReference type="OrthoDB" id="9779340at2"/>
<dbReference type="Pfam" id="PF01476">
    <property type="entry name" value="LysM"/>
    <property type="match status" value="1"/>
</dbReference>
<dbReference type="EMBL" id="FWXW01000001">
    <property type="protein sequence ID" value="SMC40381.1"/>
    <property type="molecule type" value="Genomic_DNA"/>
</dbReference>
<dbReference type="SUPFAM" id="SSF54106">
    <property type="entry name" value="LysM domain"/>
    <property type="match status" value="1"/>
</dbReference>
<dbReference type="InterPro" id="IPR036779">
    <property type="entry name" value="LysM_dom_sf"/>
</dbReference>
<gene>
    <name evidence="3" type="ORF">SAMN02745168_0720</name>
</gene>
<dbReference type="RefSeq" id="WP_159447991.1">
    <property type="nucleotide sequence ID" value="NZ_FWXW01000001.1"/>
</dbReference>
<dbReference type="Gene3D" id="3.10.350.10">
    <property type="entry name" value="LysM domain"/>
    <property type="match status" value="1"/>
</dbReference>
<evidence type="ECO:0000259" key="2">
    <source>
        <dbReference type="Pfam" id="PF12673"/>
    </source>
</evidence>
<sequence>MELELKKRKLACCERILDTTLAHEETMEMIVPDACPDILRIIDTEGKVLIRGKDTQDGRAEITGTVKTCVLYVPDGERGIRRLEMSIPFTCVLENRDLTQTTSLVVRPCLQAIETRLLNPRKVLARANILLCVCAYRPMEMELCSDVEGTEAKSLEILRETQTAYLVLSVKDKDFTFVDELNISSAKPGVEEILRTHVSLSSGDAKVIGNKLVFKGIANVEILYRSTAGDMTSGKYELPFSQILESEGAGEDAVCDIILMLSGAEFQIGGESSPNENHIVTVTLNLKSQAVISENLPLDMITDLYSTVYELSADLQPLALPSLIEKTVHRQTLRETVETGVLTRSVLDAAVGMGETTQTREGTMVTLSAEATVTAVYMAEDNELYEVSRRTPASCRIEAPETSRVWAMASCPGEIFATPSASGIELRFSVDFEILVTGGSKTACIRDVRMNTASPKDLSGSPSVVLRMAGGQERLWDIAKKYNTTVKDIMTANELAESEGLPEGRLLLIPKKR</sequence>
<dbReference type="InterPro" id="IPR024300">
    <property type="entry name" value="SipL_SPOCS_dom"/>
</dbReference>
<dbReference type="Proteomes" id="UP000192790">
    <property type="component" value="Unassembled WGS sequence"/>
</dbReference>
<evidence type="ECO:0000313" key="4">
    <source>
        <dbReference type="Proteomes" id="UP000192790"/>
    </source>
</evidence>
<protein>
    <submittedName>
        <fullName evidence="3">LysM domain-containing protein</fullName>
    </submittedName>
</protein>
<reference evidence="3 4" key="1">
    <citation type="submission" date="2017-04" db="EMBL/GenBank/DDBJ databases">
        <authorList>
            <person name="Afonso C.L."/>
            <person name="Miller P.J."/>
            <person name="Scott M.A."/>
            <person name="Spackman E."/>
            <person name="Goraichik I."/>
            <person name="Dimitrov K.M."/>
            <person name="Suarez D.L."/>
            <person name="Swayne D.E."/>
        </authorList>
    </citation>
    <scope>NUCLEOTIDE SEQUENCE [LARGE SCALE GENOMIC DNA]</scope>
    <source>
        <strain evidence="3 4">DSM 12816</strain>
    </source>
</reference>
<accession>A0A1W1YX34</accession>
<feature type="domain" description="SipL SPOCS" evidence="2">
    <location>
        <begin position="190"/>
        <end position="263"/>
    </location>
</feature>
<proteinExistence type="predicted"/>
<feature type="domain" description="SipL SPOCS" evidence="2">
    <location>
        <begin position="37"/>
        <end position="114"/>
    </location>
</feature>
<evidence type="ECO:0000259" key="1">
    <source>
        <dbReference type="Pfam" id="PF01476"/>
    </source>
</evidence>
<dbReference type="Pfam" id="PF12673">
    <property type="entry name" value="SipL"/>
    <property type="match status" value="2"/>
</dbReference>
<evidence type="ECO:0000313" key="3">
    <source>
        <dbReference type="EMBL" id="SMC40381.1"/>
    </source>
</evidence>
<name>A0A1W1YX34_9FIRM</name>